<dbReference type="SMART" id="SM00283">
    <property type="entry name" value="MA"/>
    <property type="match status" value="1"/>
</dbReference>
<comment type="subcellular location">
    <subcellularLocation>
        <location evidence="1">Cell membrane</location>
        <topology evidence="1">Multi-pass membrane protein</topology>
    </subcellularLocation>
</comment>
<dbReference type="CDD" id="cd12914">
    <property type="entry name" value="PDC1_DGC_like"/>
    <property type="match status" value="1"/>
</dbReference>
<evidence type="ECO:0000259" key="11">
    <source>
        <dbReference type="PROSITE" id="PS50885"/>
    </source>
</evidence>
<keyword evidence="2" id="KW-1003">Cell membrane</keyword>
<dbReference type="Pfam" id="PF02743">
    <property type="entry name" value="dCache_1"/>
    <property type="match status" value="1"/>
</dbReference>
<evidence type="ECO:0000256" key="9">
    <source>
        <dbReference type="SAM" id="Phobius"/>
    </source>
</evidence>
<gene>
    <name evidence="12" type="ORF">H9746_00950</name>
</gene>
<evidence type="ECO:0000256" key="3">
    <source>
        <dbReference type="ARBA" id="ARBA00022500"/>
    </source>
</evidence>
<dbReference type="GO" id="GO:0004888">
    <property type="term" value="F:transmembrane signaling receptor activity"/>
    <property type="evidence" value="ECO:0007669"/>
    <property type="project" value="TreeGrafter"/>
</dbReference>
<organism evidence="12 13">
    <name type="scientific">Candidatus Butyricicoccus avistercoris</name>
    <dbReference type="NCBI Taxonomy" id="2838518"/>
    <lineage>
        <taxon>Bacteria</taxon>
        <taxon>Bacillati</taxon>
        <taxon>Bacillota</taxon>
        <taxon>Clostridia</taxon>
        <taxon>Eubacteriales</taxon>
        <taxon>Butyricicoccaceae</taxon>
        <taxon>Butyricicoccus</taxon>
    </lineage>
</organism>
<dbReference type="InterPro" id="IPR029151">
    <property type="entry name" value="Sensor-like_sf"/>
</dbReference>
<feature type="transmembrane region" description="Helical" evidence="9">
    <location>
        <begin position="12"/>
        <end position="32"/>
    </location>
</feature>
<dbReference type="GO" id="GO:0006935">
    <property type="term" value="P:chemotaxis"/>
    <property type="evidence" value="ECO:0007669"/>
    <property type="project" value="UniProtKB-KW"/>
</dbReference>
<evidence type="ECO:0000256" key="6">
    <source>
        <dbReference type="ARBA" id="ARBA00023136"/>
    </source>
</evidence>
<evidence type="ECO:0000256" key="2">
    <source>
        <dbReference type="ARBA" id="ARBA00022475"/>
    </source>
</evidence>
<keyword evidence="5 9" id="KW-1133">Transmembrane helix</keyword>
<dbReference type="PANTHER" id="PTHR43531:SF11">
    <property type="entry name" value="METHYL-ACCEPTING CHEMOTAXIS PROTEIN 3"/>
    <property type="match status" value="1"/>
</dbReference>
<dbReference type="InterPro" id="IPR003660">
    <property type="entry name" value="HAMP_dom"/>
</dbReference>
<evidence type="ECO:0000256" key="8">
    <source>
        <dbReference type="PROSITE-ProRule" id="PRU00284"/>
    </source>
</evidence>
<proteinExistence type="inferred from homology"/>
<sequence length="655" mass="69819">MKSIKGKIRLGMISTIIISMVILGIVSISMNFSSSMSMLKTSIEGTSSITASRIEKELTAYKYAAGAVGSVARLSNPTIPLSEKQQLIDTYAKQYNMIRGNLLDLNGDSLFDGNNYSDREYFQHALNGECYVSTPVRSSVTNELTVIVAAPLWKDGVPSSEVVGVVYLVPDENFLNDIVASVHITDNSAPYIIDKDGNTIADPDASVVCNQNIENEATSDSSLETLANYHSKMRQGESGVGEYKINGVAKLLAYAPIEETDGWSLGIGVPKSDLMGPIYTGAFVTAVIIVIAILVGLYISVRLSHAIGKPVEDCVKRIALLAKGDLKTPMPQIKSNDETGRLVKETDHIVKTLHALIEDIKYLLSKMADGDFTVKSKNESYYVGDYKQLLPSIKQITGNLSDILSQIHVASDQVAIGADQVANGSQALAQGATEQASAVEELSATIGDIESSSKKTADISLYARNVSNEAGGKLQKSNEAIINLSKIMKDISSSSQEISKIISTIEDIAFQTNILALNAAVEAARAGEAGKGFAVVADEVRNLASKSDQAAKATKQLIEKSVVAVEGGSEMMENVITAVEDVLASAGKAVSSMEDVSKAVQEQYISISQITQGTEQIASVVQTNSATAEESAAASEELSGQAEMLKNLVSKFKLN</sequence>
<dbReference type="Pfam" id="PF00672">
    <property type="entry name" value="HAMP"/>
    <property type="match status" value="1"/>
</dbReference>
<feature type="domain" description="HAMP" evidence="11">
    <location>
        <begin position="305"/>
        <end position="358"/>
    </location>
</feature>
<dbReference type="AlphaFoldDB" id="A0A9D1THK3"/>
<keyword evidence="3" id="KW-0145">Chemotaxis</keyword>
<reference evidence="12" key="1">
    <citation type="journal article" date="2021" name="PeerJ">
        <title>Extensive microbial diversity within the chicken gut microbiome revealed by metagenomics and culture.</title>
        <authorList>
            <person name="Gilroy R."/>
            <person name="Ravi A."/>
            <person name="Getino M."/>
            <person name="Pursley I."/>
            <person name="Horton D.L."/>
            <person name="Alikhan N.F."/>
            <person name="Baker D."/>
            <person name="Gharbi K."/>
            <person name="Hall N."/>
            <person name="Watson M."/>
            <person name="Adriaenssens E.M."/>
            <person name="Foster-Nyarko E."/>
            <person name="Jarju S."/>
            <person name="Secka A."/>
            <person name="Antonio M."/>
            <person name="Oren A."/>
            <person name="Chaudhuri R.R."/>
            <person name="La Ragione R."/>
            <person name="Hildebrand F."/>
            <person name="Pallen M.J."/>
        </authorList>
    </citation>
    <scope>NUCLEOTIDE SEQUENCE</scope>
    <source>
        <strain evidence="12">CHK193-4272</strain>
    </source>
</reference>
<dbReference type="SUPFAM" id="SSF58104">
    <property type="entry name" value="Methyl-accepting chemotaxis protein (MCP) signaling domain"/>
    <property type="match status" value="1"/>
</dbReference>
<evidence type="ECO:0000256" key="5">
    <source>
        <dbReference type="ARBA" id="ARBA00022989"/>
    </source>
</evidence>
<evidence type="ECO:0000256" key="7">
    <source>
        <dbReference type="ARBA" id="ARBA00029447"/>
    </source>
</evidence>
<dbReference type="PROSITE" id="PS50111">
    <property type="entry name" value="CHEMOTAXIS_TRANSDUC_2"/>
    <property type="match status" value="1"/>
</dbReference>
<keyword evidence="4 9" id="KW-0812">Transmembrane</keyword>
<name>A0A9D1THK3_9FIRM</name>
<dbReference type="Pfam" id="PF00015">
    <property type="entry name" value="MCPsignal"/>
    <property type="match status" value="1"/>
</dbReference>
<comment type="caution">
    <text evidence="12">The sequence shown here is derived from an EMBL/GenBank/DDBJ whole genome shotgun (WGS) entry which is preliminary data.</text>
</comment>
<evidence type="ECO:0000313" key="13">
    <source>
        <dbReference type="Proteomes" id="UP000886808"/>
    </source>
</evidence>
<evidence type="ECO:0000259" key="10">
    <source>
        <dbReference type="PROSITE" id="PS50111"/>
    </source>
</evidence>
<dbReference type="Gene3D" id="3.30.450.20">
    <property type="entry name" value="PAS domain"/>
    <property type="match status" value="1"/>
</dbReference>
<dbReference type="GO" id="GO:0005886">
    <property type="term" value="C:plasma membrane"/>
    <property type="evidence" value="ECO:0007669"/>
    <property type="project" value="UniProtKB-SubCell"/>
</dbReference>
<reference evidence="12" key="2">
    <citation type="submission" date="2021-04" db="EMBL/GenBank/DDBJ databases">
        <authorList>
            <person name="Gilroy R."/>
        </authorList>
    </citation>
    <scope>NUCLEOTIDE SEQUENCE</scope>
    <source>
        <strain evidence="12">CHK193-4272</strain>
    </source>
</reference>
<dbReference type="InterPro" id="IPR033479">
    <property type="entry name" value="dCache_1"/>
</dbReference>
<accession>A0A9D1THK3</accession>
<feature type="domain" description="Methyl-accepting transducer" evidence="10">
    <location>
        <begin position="410"/>
        <end position="639"/>
    </location>
</feature>
<dbReference type="GO" id="GO:0007165">
    <property type="term" value="P:signal transduction"/>
    <property type="evidence" value="ECO:0007669"/>
    <property type="project" value="UniProtKB-KW"/>
</dbReference>
<dbReference type="PROSITE" id="PS50885">
    <property type="entry name" value="HAMP"/>
    <property type="match status" value="1"/>
</dbReference>
<dbReference type="SUPFAM" id="SSF103190">
    <property type="entry name" value="Sensory domain-like"/>
    <property type="match status" value="1"/>
</dbReference>
<keyword evidence="8" id="KW-0807">Transducer</keyword>
<evidence type="ECO:0000256" key="4">
    <source>
        <dbReference type="ARBA" id="ARBA00022692"/>
    </source>
</evidence>
<evidence type="ECO:0000313" key="12">
    <source>
        <dbReference type="EMBL" id="HIV61411.1"/>
    </source>
</evidence>
<dbReference type="PANTHER" id="PTHR43531">
    <property type="entry name" value="PROTEIN ICFG"/>
    <property type="match status" value="1"/>
</dbReference>
<comment type="similarity">
    <text evidence="7">Belongs to the methyl-accepting chemotaxis (MCP) protein family.</text>
</comment>
<protein>
    <submittedName>
        <fullName evidence="12">Methyl-accepting chemotaxis protein</fullName>
    </submittedName>
</protein>
<dbReference type="CDD" id="cd11386">
    <property type="entry name" value="MCP_signal"/>
    <property type="match status" value="1"/>
</dbReference>
<dbReference type="CDD" id="cd12912">
    <property type="entry name" value="PDC2_MCP_like"/>
    <property type="match status" value="1"/>
</dbReference>
<dbReference type="Gene3D" id="1.10.287.950">
    <property type="entry name" value="Methyl-accepting chemotaxis protein"/>
    <property type="match status" value="1"/>
</dbReference>
<keyword evidence="6 9" id="KW-0472">Membrane</keyword>
<dbReference type="InterPro" id="IPR004089">
    <property type="entry name" value="MCPsignal_dom"/>
</dbReference>
<dbReference type="InterPro" id="IPR051310">
    <property type="entry name" value="MCP_chemotaxis"/>
</dbReference>
<dbReference type="EMBL" id="DXIE01000008">
    <property type="protein sequence ID" value="HIV61411.1"/>
    <property type="molecule type" value="Genomic_DNA"/>
</dbReference>
<feature type="transmembrane region" description="Helical" evidence="9">
    <location>
        <begin position="278"/>
        <end position="299"/>
    </location>
</feature>
<dbReference type="Proteomes" id="UP000886808">
    <property type="component" value="Unassembled WGS sequence"/>
</dbReference>
<evidence type="ECO:0000256" key="1">
    <source>
        <dbReference type="ARBA" id="ARBA00004651"/>
    </source>
</evidence>
<dbReference type="Gene3D" id="6.10.340.10">
    <property type="match status" value="1"/>
</dbReference>